<sequence>MVLAVDFIIASLLVILTLIPLYIYRKEIYKKFSRSGNTETFIKDVKVYLQQNYPKIQFDFSVLNKHQNEKDVKLRELMIVEELTRQFAYFEYELHTQKDTSKDMHWSGYEQNSILQKDNKLPPDWAQRKSVAWKRDNGKCNRCGTQISLPDANALFAKQMRDGGGFNLENIVILCNDCSKIIKSSNLEKTIKDLPLLDKLIKKVDNF</sequence>
<evidence type="ECO:0008006" key="4">
    <source>
        <dbReference type="Google" id="ProtNLM"/>
    </source>
</evidence>
<name>A0A4Q0Y7R2_9BACT</name>
<keyword evidence="1" id="KW-0472">Membrane</keyword>
<keyword evidence="1" id="KW-1133">Transmembrane helix</keyword>
<proteinExistence type="predicted"/>
<organism evidence="2 3">
    <name type="scientific">Halarcobacter ebronensis</name>
    <dbReference type="NCBI Taxonomy" id="1462615"/>
    <lineage>
        <taxon>Bacteria</taxon>
        <taxon>Pseudomonadati</taxon>
        <taxon>Campylobacterota</taxon>
        <taxon>Epsilonproteobacteria</taxon>
        <taxon>Campylobacterales</taxon>
        <taxon>Arcobacteraceae</taxon>
        <taxon>Halarcobacter</taxon>
    </lineage>
</organism>
<feature type="transmembrane region" description="Helical" evidence="1">
    <location>
        <begin position="6"/>
        <end position="24"/>
    </location>
</feature>
<dbReference type="Proteomes" id="UP000290172">
    <property type="component" value="Unassembled WGS sequence"/>
</dbReference>
<evidence type="ECO:0000313" key="2">
    <source>
        <dbReference type="EMBL" id="RXJ66216.1"/>
    </source>
</evidence>
<reference evidence="2 3" key="1">
    <citation type="submission" date="2017-10" db="EMBL/GenBank/DDBJ databases">
        <title>Genomics of the genus Arcobacter.</title>
        <authorList>
            <person name="Perez-Cataluna A."/>
            <person name="Figueras M.J."/>
        </authorList>
    </citation>
    <scope>NUCLEOTIDE SEQUENCE [LARGE SCALE GENOMIC DNA]</scope>
    <source>
        <strain evidence="2 3">CECT 8993</strain>
    </source>
</reference>
<evidence type="ECO:0000313" key="3">
    <source>
        <dbReference type="Proteomes" id="UP000290172"/>
    </source>
</evidence>
<accession>A0A4Q0Y7R2</accession>
<evidence type="ECO:0000256" key="1">
    <source>
        <dbReference type="SAM" id="Phobius"/>
    </source>
</evidence>
<dbReference type="AlphaFoldDB" id="A0A4Q0Y7R2"/>
<dbReference type="RefSeq" id="WP_128983077.1">
    <property type="nucleotide sequence ID" value="NZ_PDKJ01000017.1"/>
</dbReference>
<dbReference type="EMBL" id="PDKJ01000017">
    <property type="protein sequence ID" value="RXJ66216.1"/>
    <property type="molecule type" value="Genomic_DNA"/>
</dbReference>
<comment type="caution">
    <text evidence="2">The sequence shown here is derived from an EMBL/GenBank/DDBJ whole genome shotgun (WGS) entry which is preliminary data.</text>
</comment>
<keyword evidence="1" id="KW-0812">Transmembrane</keyword>
<protein>
    <recommendedName>
        <fullName evidence="4">HNH endonuclease</fullName>
    </recommendedName>
</protein>
<gene>
    <name evidence="2" type="ORF">CRV08_13665</name>
</gene>